<feature type="domain" description="Acyltransferase 3" evidence="2">
    <location>
        <begin position="16"/>
        <end position="331"/>
    </location>
</feature>
<dbReference type="InterPro" id="IPR002656">
    <property type="entry name" value="Acyl_transf_3_dom"/>
</dbReference>
<keyword evidence="1" id="KW-0472">Membrane</keyword>
<dbReference type="Proteomes" id="UP000502331">
    <property type="component" value="Chromosome"/>
</dbReference>
<feature type="transmembrane region" description="Helical" evidence="1">
    <location>
        <begin position="278"/>
        <end position="303"/>
    </location>
</feature>
<feature type="transmembrane region" description="Helical" evidence="1">
    <location>
        <begin position="110"/>
        <end position="128"/>
    </location>
</feature>
<evidence type="ECO:0000259" key="2">
    <source>
        <dbReference type="Pfam" id="PF01757"/>
    </source>
</evidence>
<protein>
    <submittedName>
        <fullName evidence="3">DUF1624 domain-containing protein</fullName>
    </submittedName>
</protein>
<feature type="transmembrane region" description="Helical" evidence="1">
    <location>
        <begin position="213"/>
        <end position="230"/>
    </location>
</feature>
<keyword evidence="4" id="KW-1185">Reference proteome</keyword>
<feature type="transmembrane region" description="Helical" evidence="1">
    <location>
        <begin position="250"/>
        <end position="266"/>
    </location>
</feature>
<feature type="transmembrane region" description="Helical" evidence="1">
    <location>
        <begin position="87"/>
        <end position="104"/>
    </location>
</feature>
<keyword evidence="1" id="KW-1133">Transmembrane helix</keyword>
<organism evidence="3 4">
    <name type="scientific">Glutamicibacter mishrai</name>
    <dbReference type="NCBI Taxonomy" id="1775880"/>
    <lineage>
        <taxon>Bacteria</taxon>
        <taxon>Bacillati</taxon>
        <taxon>Actinomycetota</taxon>
        <taxon>Actinomycetes</taxon>
        <taxon>Micrococcales</taxon>
        <taxon>Micrococcaceae</taxon>
        <taxon>Glutamicibacter</taxon>
    </lineage>
</organism>
<gene>
    <name evidence="3" type="ORF">D3791_04525</name>
</gene>
<dbReference type="Pfam" id="PF01757">
    <property type="entry name" value="Acyl_transf_3"/>
    <property type="match status" value="1"/>
</dbReference>
<proteinExistence type="predicted"/>
<evidence type="ECO:0000313" key="3">
    <source>
        <dbReference type="EMBL" id="QIV86452.1"/>
    </source>
</evidence>
<sequence length="385" mass="42620">MSTGIDMSKPPRYLLVDTMRGLAILGMIWAHVHGLSPTMMPEAVTGAISQMSGAATPLFMLVAGTTIAILTHGQMDSKRRRRFRLEYFLRGIGLVLIGLALLPWSGRVDIVLPYLGITFLLAVPFLLASSKILSICATVIFILSPILAKTVTQALITLPQLLYPQASHNPLAFLAQWIFTGHAYHATWLLPFMLLGIVAGRLLLAQRLPAKTITLLGFGLTVGVFLLFVHPQQDAGTYIRGGFTEMSFDITRAMTVYGLMSWLTSVKNTKFSCWFQKIGMPISLAGRIPLTLYVLHVLLLFTIMSDGWTLAGSQWLWPAIVFVGCLGFAVLWGLTIGVGPVERLLGVFSLRHNLRWALTSQPAKPQEFGFRRIKARQPARTFNRR</sequence>
<reference evidence="3 4" key="1">
    <citation type="submission" date="2018-09" db="EMBL/GenBank/DDBJ databases">
        <title>Glutamicibacter mishrai S5-52T (LMG 29155T = KCTC 39846T).</title>
        <authorList>
            <person name="Das S.K."/>
        </authorList>
    </citation>
    <scope>NUCLEOTIDE SEQUENCE [LARGE SCALE GENOMIC DNA]</scope>
    <source>
        <strain evidence="3 4">S5-52</strain>
    </source>
</reference>
<feature type="transmembrane region" description="Helical" evidence="1">
    <location>
        <begin position="12"/>
        <end position="32"/>
    </location>
</feature>
<feature type="transmembrane region" description="Helical" evidence="1">
    <location>
        <begin position="135"/>
        <end position="163"/>
    </location>
</feature>
<feature type="transmembrane region" description="Helical" evidence="1">
    <location>
        <begin position="315"/>
        <end position="341"/>
    </location>
</feature>
<dbReference type="EMBL" id="CP032549">
    <property type="protein sequence ID" value="QIV86452.1"/>
    <property type="molecule type" value="Genomic_DNA"/>
</dbReference>
<name>A0A6H0SFM9_9MICC</name>
<evidence type="ECO:0000256" key="1">
    <source>
        <dbReference type="SAM" id="Phobius"/>
    </source>
</evidence>
<evidence type="ECO:0000313" key="4">
    <source>
        <dbReference type="Proteomes" id="UP000502331"/>
    </source>
</evidence>
<accession>A0A6H0SFM9</accession>
<feature type="transmembrane region" description="Helical" evidence="1">
    <location>
        <begin position="52"/>
        <end position="75"/>
    </location>
</feature>
<dbReference type="AlphaFoldDB" id="A0A6H0SFM9"/>
<keyword evidence="1" id="KW-0812">Transmembrane</keyword>
<feature type="transmembrane region" description="Helical" evidence="1">
    <location>
        <begin position="183"/>
        <end position="204"/>
    </location>
</feature>
<dbReference type="GO" id="GO:0016747">
    <property type="term" value="F:acyltransferase activity, transferring groups other than amino-acyl groups"/>
    <property type="evidence" value="ECO:0007669"/>
    <property type="project" value="InterPro"/>
</dbReference>